<dbReference type="Proteomes" id="UP001629113">
    <property type="component" value="Unassembled WGS sequence"/>
</dbReference>
<evidence type="ECO:0000256" key="3">
    <source>
        <dbReference type="ARBA" id="ARBA00023015"/>
    </source>
</evidence>
<feature type="domain" description="C2H2-type" evidence="9">
    <location>
        <begin position="51"/>
        <end position="78"/>
    </location>
</feature>
<dbReference type="InterPro" id="IPR007219">
    <property type="entry name" value="XnlR_reg_dom"/>
</dbReference>
<dbReference type="PANTHER" id="PTHR47660">
    <property type="entry name" value="TRANSCRIPTION FACTOR WITH C2H2 AND ZN(2)-CYS(6) DNA BINDING DOMAIN (EUROFUNG)-RELATED-RELATED"/>
    <property type="match status" value="1"/>
</dbReference>
<comment type="caution">
    <text evidence="10">The sequence shown here is derived from an EMBL/GenBank/DDBJ whole genome shotgun (WGS) entry which is preliminary data.</text>
</comment>
<keyword evidence="4" id="KW-0804">Transcription</keyword>
<feature type="region of interest" description="Disordered" evidence="7">
    <location>
        <begin position="348"/>
        <end position="370"/>
    </location>
</feature>
<evidence type="ECO:0000256" key="5">
    <source>
        <dbReference type="ARBA" id="ARBA00023242"/>
    </source>
</evidence>
<dbReference type="InterPro" id="IPR036864">
    <property type="entry name" value="Zn2-C6_fun-type_DNA-bd_sf"/>
</dbReference>
<evidence type="ECO:0000256" key="6">
    <source>
        <dbReference type="PROSITE-ProRule" id="PRU00042"/>
    </source>
</evidence>
<gene>
    <name evidence="10" type="ORF">PVAG01_09620</name>
</gene>
<dbReference type="Pfam" id="PF04082">
    <property type="entry name" value="Fungal_trans"/>
    <property type="match status" value="1"/>
</dbReference>
<dbReference type="CDD" id="cd12148">
    <property type="entry name" value="fungal_TF_MHR"/>
    <property type="match status" value="1"/>
</dbReference>
<evidence type="ECO:0000256" key="2">
    <source>
        <dbReference type="ARBA" id="ARBA00022833"/>
    </source>
</evidence>
<dbReference type="PANTHER" id="PTHR47660:SF7">
    <property type="entry name" value="TRANSCRIPTION FACTOR WITH C2H2 AND ZN(2)-CYS(6) DNA BINDING DOMAIN (EUROFUNG)"/>
    <property type="match status" value="1"/>
</dbReference>
<keyword evidence="3" id="KW-0805">Transcription regulation</keyword>
<organism evidence="10 11">
    <name type="scientific">Phlyctema vagabunda</name>
    <dbReference type="NCBI Taxonomy" id="108571"/>
    <lineage>
        <taxon>Eukaryota</taxon>
        <taxon>Fungi</taxon>
        <taxon>Dikarya</taxon>
        <taxon>Ascomycota</taxon>
        <taxon>Pezizomycotina</taxon>
        <taxon>Leotiomycetes</taxon>
        <taxon>Helotiales</taxon>
        <taxon>Dermateaceae</taxon>
        <taxon>Phlyctema</taxon>
    </lineage>
</organism>
<proteinExistence type="predicted"/>
<dbReference type="InterPro" id="IPR013087">
    <property type="entry name" value="Znf_C2H2_type"/>
</dbReference>
<keyword evidence="2" id="KW-0862">Zinc</keyword>
<dbReference type="PROSITE" id="PS50157">
    <property type="entry name" value="ZINC_FINGER_C2H2_2"/>
    <property type="match status" value="2"/>
</dbReference>
<name>A0ABR4P7Y6_9HELO</name>
<dbReference type="Gene3D" id="3.30.160.60">
    <property type="entry name" value="Classic Zinc Finger"/>
    <property type="match status" value="1"/>
</dbReference>
<accession>A0ABR4P7Y6</accession>
<evidence type="ECO:0000313" key="10">
    <source>
        <dbReference type="EMBL" id="KAL3419399.1"/>
    </source>
</evidence>
<dbReference type="InterPro" id="IPR036236">
    <property type="entry name" value="Znf_C2H2_sf"/>
</dbReference>
<evidence type="ECO:0000259" key="8">
    <source>
        <dbReference type="PROSITE" id="PS50048"/>
    </source>
</evidence>
<feature type="compositionally biased region" description="Low complexity" evidence="7">
    <location>
        <begin position="348"/>
        <end position="358"/>
    </location>
</feature>
<dbReference type="EMBL" id="JBFCZG010000008">
    <property type="protein sequence ID" value="KAL3419399.1"/>
    <property type="molecule type" value="Genomic_DNA"/>
</dbReference>
<evidence type="ECO:0000256" key="1">
    <source>
        <dbReference type="ARBA" id="ARBA00022723"/>
    </source>
</evidence>
<evidence type="ECO:0000259" key="9">
    <source>
        <dbReference type="PROSITE" id="PS50157"/>
    </source>
</evidence>
<dbReference type="PROSITE" id="PS00463">
    <property type="entry name" value="ZN2_CY6_FUNGAL_1"/>
    <property type="match status" value="1"/>
</dbReference>
<keyword evidence="6" id="KW-0863">Zinc-finger</keyword>
<feature type="domain" description="C2H2-type" evidence="9">
    <location>
        <begin position="79"/>
        <end position="106"/>
    </location>
</feature>
<dbReference type="SMART" id="SM00355">
    <property type="entry name" value="ZnF_C2H2"/>
    <property type="match status" value="2"/>
</dbReference>
<dbReference type="PROSITE" id="PS00028">
    <property type="entry name" value="ZINC_FINGER_C2H2_1"/>
    <property type="match status" value="2"/>
</dbReference>
<dbReference type="SUPFAM" id="SSF57701">
    <property type="entry name" value="Zn2/Cys6 DNA-binding domain"/>
    <property type="match status" value="1"/>
</dbReference>
<dbReference type="CDD" id="cd00067">
    <property type="entry name" value="GAL4"/>
    <property type="match status" value="1"/>
</dbReference>
<keyword evidence="1" id="KW-0479">Metal-binding</keyword>
<dbReference type="Gene3D" id="4.10.240.10">
    <property type="entry name" value="Zn(2)-C6 fungal-type DNA-binding domain"/>
    <property type="match status" value="1"/>
</dbReference>
<reference evidence="10 11" key="1">
    <citation type="submission" date="2024-06" db="EMBL/GenBank/DDBJ databases">
        <title>Complete genome of Phlyctema vagabunda strain 19-DSS-EL-015.</title>
        <authorList>
            <person name="Fiorenzani C."/>
        </authorList>
    </citation>
    <scope>NUCLEOTIDE SEQUENCE [LARGE SCALE GENOMIC DNA]</scope>
    <source>
        <strain evidence="10 11">19-DSS-EL-015</strain>
    </source>
</reference>
<keyword evidence="11" id="KW-1185">Reference proteome</keyword>
<feature type="region of interest" description="Disordered" evidence="7">
    <location>
        <begin position="184"/>
        <end position="207"/>
    </location>
</feature>
<dbReference type="InterPro" id="IPR001138">
    <property type="entry name" value="Zn2Cys6_DnaBD"/>
</dbReference>
<keyword evidence="5" id="KW-0539">Nucleus</keyword>
<dbReference type="PROSITE" id="PS50048">
    <property type="entry name" value="ZN2_CY6_FUNGAL_2"/>
    <property type="match status" value="1"/>
</dbReference>
<dbReference type="SUPFAM" id="SSF57667">
    <property type="entry name" value="beta-beta-alpha zinc fingers"/>
    <property type="match status" value="1"/>
</dbReference>
<evidence type="ECO:0000256" key="7">
    <source>
        <dbReference type="SAM" id="MobiDB-lite"/>
    </source>
</evidence>
<sequence>MEQSESAGGIDTPLFSTTSTVFRRHEDQDDDVQQTETDGLSPLIPGPSGRFQCTVCQQTFSRIEHLTRHSRSHAKERSLKCVHCRKGFYRIDALRRHEQIHNEPKRSSLAKGARACTACAQARRRCTGEQPCSGCRKRSLQCIYLRPHPGQHPGAAVISSSNFETMPPLQNDNIQFDYQSVLSPNEPHLRLPETSNSPQTYSTSPSSSINFDATVRGQNTAHTLAHNERISTALTPNTANVTRNHRVPQATPVSASNIWYQSNMSALNWLPDDYIPGHNPEIDDPMRLLDESSPLDTQQAGQTYQPRSDNIAGSLETHFPNITTNAHTQLQGLPSVVLPTIHASPSFGSVVDSSSPGSQNPKETAGRFYVDGDGARLPHIGHRRPKRPSRTADSATPISLSIVETIDTFAFPDVDTDLDEELRLHQDGLECLSEDAYATILHWFTKTCLDTTLYPAFRNAVFPSLQVLSYFVRCYVQDFQPVLPFLHPSTFNVKTTNWLLVLAMAAIGSHYAEDDYSDAYILAMHEFLRRIIINLEITEEDSKFDHVTFAQVRILSCIGPMYCGDERLLRLAKNTHHHLVKFCADVWSNSPSDPESMELSSDPNQDWKTWYESEMRRRVGYSIWLLDTMWAFHFQMRPRLSLQDAKLPVPCQEVLWEAQTAREWQQLYSCSSPSPSLHSALQLAYVEKRLQPSMGEFSRILLIHAIFRRTWEVEDYHQQPLSYWNPTAERQSIKSLESLHPVWLPGISSYSKWRNSACDCLDILHWHANSVIGAASGMEHPTVLHLHLARVVLLTPYRRIVNLATNLVGESKSGAESEMVNDKQHIRRWAKEDQYKARLAMIHAGVLLWHVRRYSADGFYEPSSVFIATLALWAYGLFADDTSAAANERESTPSDLDAEPFPTSMQLDRPADDELVQLFVKRGASMRANIMGVGNICSEKGPERVLLEGRRLLAGLKTWGSSRRAVSILTMLQGKRSELETLLKD</sequence>
<evidence type="ECO:0000313" key="11">
    <source>
        <dbReference type="Proteomes" id="UP001629113"/>
    </source>
</evidence>
<protein>
    <submittedName>
        <fullName evidence="10">Uncharacterized protein</fullName>
    </submittedName>
</protein>
<evidence type="ECO:0000256" key="4">
    <source>
        <dbReference type="ARBA" id="ARBA00023163"/>
    </source>
</evidence>
<dbReference type="SMART" id="SM00066">
    <property type="entry name" value="GAL4"/>
    <property type="match status" value="1"/>
</dbReference>
<feature type="domain" description="Zn(2)-C6 fungal-type" evidence="8">
    <location>
        <begin position="115"/>
        <end position="144"/>
    </location>
</feature>
<feature type="compositionally biased region" description="Low complexity" evidence="7">
    <location>
        <begin position="194"/>
        <end position="207"/>
    </location>
</feature>
<dbReference type="Pfam" id="PF00172">
    <property type="entry name" value="Zn_clus"/>
    <property type="match status" value="1"/>
</dbReference>
<feature type="region of interest" description="Disordered" evidence="7">
    <location>
        <begin position="23"/>
        <end position="43"/>
    </location>
</feature>